<feature type="compositionally biased region" description="Low complexity" evidence="1">
    <location>
        <begin position="194"/>
        <end position="213"/>
    </location>
</feature>
<name>A0A0N0P8Y9_LEPSE</name>
<dbReference type="OrthoDB" id="267606at2759"/>
<feature type="region of interest" description="Disordered" evidence="1">
    <location>
        <begin position="376"/>
        <end position="408"/>
    </location>
</feature>
<dbReference type="AlphaFoldDB" id="A0A0N0P8Y9"/>
<feature type="region of interest" description="Disordered" evidence="1">
    <location>
        <begin position="194"/>
        <end position="217"/>
    </location>
</feature>
<gene>
    <name evidence="2" type="ORF">ABL78_0429</name>
</gene>
<protein>
    <recommendedName>
        <fullName evidence="4">Transmembrane protein</fullName>
    </recommendedName>
</protein>
<keyword evidence="3" id="KW-1185">Reference proteome</keyword>
<dbReference type="VEuPathDB" id="TriTrypDB:Lsey_0005_0620"/>
<reference evidence="2 3" key="1">
    <citation type="journal article" date="2015" name="PLoS Pathog.">
        <title>Leptomonas seymouri: Adaptations to the Dixenous Life Cycle Analyzed by Genome Sequencing, Transcriptome Profiling and Co-infection with Leishmania donovani.</title>
        <authorList>
            <person name="Kraeva N."/>
            <person name="Butenko A."/>
            <person name="Hlavacova J."/>
            <person name="Kostygov A."/>
            <person name="Myskova J."/>
            <person name="Grybchuk D."/>
            <person name="Lestinova T."/>
            <person name="Votypka J."/>
            <person name="Volf P."/>
            <person name="Opperdoes F."/>
            <person name="Flegontov P."/>
            <person name="Lukes J."/>
            <person name="Yurchenko V."/>
        </authorList>
    </citation>
    <scope>NUCLEOTIDE SEQUENCE [LARGE SCALE GENOMIC DNA]</scope>
    <source>
        <strain evidence="2 3">ATCC 30220</strain>
    </source>
</reference>
<proteinExistence type="predicted"/>
<accession>A0A0N0P8Y9</accession>
<organism evidence="2 3">
    <name type="scientific">Leptomonas seymouri</name>
    <dbReference type="NCBI Taxonomy" id="5684"/>
    <lineage>
        <taxon>Eukaryota</taxon>
        <taxon>Discoba</taxon>
        <taxon>Euglenozoa</taxon>
        <taxon>Kinetoplastea</taxon>
        <taxon>Metakinetoplastina</taxon>
        <taxon>Trypanosomatida</taxon>
        <taxon>Trypanosomatidae</taxon>
        <taxon>Leishmaniinae</taxon>
        <taxon>Leptomonas</taxon>
    </lineage>
</organism>
<evidence type="ECO:0000313" key="3">
    <source>
        <dbReference type="Proteomes" id="UP000038009"/>
    </source>
</evidence>
<dbReference type="OMA" id="CTRRIDD"/>
<dbReference type="PANTHER" id="PTHR39668">
    <property type="entry name" value="HYPOTHETICAL TRANSMEMBRANE PROTEIN L6586.03-RELATED"/>
    <property type="match status" value="1"/>
</dbReference>
<comment type="caution">
    <text evidence="2">The sequence shown here is derived from an EMBL/GenBank/DDBJ whole genome shotgun (WGS) entry which is preliminary data.</text>
</comment>
<evidence type="ECO:0000256" key="1">
    <source>
        <dbReference type="SAM" id="MobiDB-lite"/>
    </source>
</evidence>
<sequence>MRRGALYSGLNAEDALLGCERVGNEEELLSFQCSPLMDLSQNANFPQAAPLSSPVTQLPQLTSVLPLFYSPLLDRRWTPRSPAMSLSVSAASRTIPTSAAAPSLHCVEASASAGAGSTLSIDSSLAQGPKWLGRWLYIEQASNTPSAAIGAQTDISLRYEGMGAAARCSPSELFSVFQYRAPVSASRPQALSSSLRLQSSSPPGDASVSAAPSALPPRPSTSFLRTWSLALSAFCFLNGFLAFLFAWMMNTGQTAFAITAARRKWNLKGRADATRMAGFYYVVFGLLLLVNRTSALVAVAACVANSRIWGAFSNVRHFMRRCMGRLTALPICAPLLRRCTCKLNEEAALLPPARPDSAAERSASALGYRGGDGLRGFAASVPPGGQEVSKRDPKWKSNAPMKIRRRGN</sequence>
<dbReference type="EMBL" id="LJSK01000005">
    <property type="protein sequence ID" value="KPI90499.1"/>
    <property type="molecule type" value="Genomic_DNA"/>
</dbReference>
<dbReference type="PANTHER" id="PTHR39668:SF2">
    <property type="match status" value="1"/>
</dbReference>
<evidence type="ECO:0008006" key="4">
    <source>
        <dbReference type="Google" id="ProtNLM"/>
    </source>
</evidence>
<dbReference type="Proteomes" id="UP000038009">
    <property type="component" value="Unassembled WGS sequence"/>
</dbReference>
<evidence type="ECO:0000313" key="2">
    <source>
        <dbReference type="EMBL" id="KPI90499.1"/>
    </source>
</evidence>